<sequence length="224" mass="26118">MDAEDYVSGSDVESDIEEGEIENGKVSIPRNRSIEEDIDNENVDEDDLPNDEEEEYDDEDEEENNENIDIIRETRNENISENIKTFYLSDEDDESDDENYLQKFQENIQDNIIEEYHPELKSHNYEEINNLVKITRNENGEIVDPLHQTVPFMTKYEKARVIGERSKQINAGAKPLIPVEPNMIDGYLIALKEFEEKKTPFIIKRPLPNGGCEYWKLSDLEVLV</sequence>
<dbReference type="EMBL" id="MN738828">
    <property type="protein sequence ID" value="QHT38191.1"/>
    <property type="molecule type" value="Genomic_DNA"/>
</dbReference>
<dbReference type="GO" id="GO:0005736">
    <property type="term" value="C:RNA polymerase I complex"/>
    <property type="evidence" value="ECO:0007669"/>
    <property type="project" value="TreeGrafter"/>
</dbReference>
<feature type="region of interest" description="Disordered" evidence="3">
    <location>
        <begin position="1"/>
        <end position="67"/>
    </location>
</feature>
<proteinExistence type="predicted"/>
<evidence type="ECO:0000256" key="1">
    <source>
        <dbReference type="ARBA" id="ARBA00022478"/>
    </source>
</evidence>
<evidence type="ECO:0000256" key="3">
    <source>
        <dbReference type="SAM" id="MobiDB-lite"/>
    </source>
</evidence>
<dbReference type="PANTHER" id="PTHR47227:SF5">
    <property type="entry name" value="DNA-DIRECTED RNA POLYMERASES I, II, AND III SUBUNIT RPABC2"/>
    <property type="match status" value="1"/>
</dbReference>
<evidence type="ECO:0000256" key="2">
    <source>
        <dbReference type="ARBA" id="ARBA00023163"/>
    </source>
</evidence>
<feature type="compositionally biased region" description="Acidic residues" evidence="3">
    <location>
        <begin position="12"/>
        <end position="21"/>
    </location>
</feature>
<organism evidence="4">
    <name type="scientific">viral metagenome</name>
    <dbReference type="NCBI Taxonomy" id="1070528"/>
    <lineage>
        <taxon>unclassified sequences</taxon>
        <taxon>metagenomes</taxon>
        <taxon>organismal metagenomes</taxon>
    </lineage>
</organism>
<dbReference type="Gene3D" id="3.90.940.10">
    <property type="match status" value="1"/>
</dbReference>
<dbReference type="Pfam" id="PF01192">
    <property type="entry name" value="RNA_pol_Rpb6"/>
    <property type="match status" value="1"/>
</dbReference>
<accession>A0A6C0FBF9</accession>
<keyword evidence="2" id="KW-0804">Transcription</keyword>
<feature type="compositionally biased region" description="Acidic residues" evidence="3">
    <location>
        <begin position="36"/>
        <end position="66"/>
    </location>
</feature>
<dbReference type="InterPro" id="IPR036161">
    <property type="entry name" value="RPB6/omega-like_sf"/>
</dbReference>
<dbReference type="PROSITE" id="PS01111">
    <property type="entry name" value="RNA_POL_K_14KD"/>
    <property type="match status" value="1"/>
</dbReference>
<keyword evidence="1" id="KW-0240">DNA-directed RNA polymerase</keyword>
<dbReference type="InterPro" id="IPR006110">
    <property type="entry name" value="Pol_omega/Rpo6/RPB6"/>
</dbReference>
<dbReference type="GO" id="GO:0005666">
    <property type="term" value="C:RNA polymerase III complex"/>
    <property type="evidence" value="ECO:0007669"/>
    <property type="project" value="TreeGrafter"/>
</dbReference>
<dbReference type="SUPFAM" id="SSF63562">
    <property type="entry name" value="RPB6/omega subunit-like"/>
    <property type="match status" value="1"/>
</dbReference>
<dbReference type="AlphaFoldDB" id="A0A6C0FBF9"/>
<reference evidence="4" key="1">
    <citation type="journal article" date="2020" name="Nature">
        <title>Giant virus diversity and host interactions through global metagenomics.</title>
        <authorList>
            <person name="Schulz F."/>
            <person name="Roux S."/>
            <person name="Paez-Espino D."/>
            <person name="Jungbluth S."/>
            <person name="Walsh D.A."/>
            <person name="Denef V.J."/>
            <person name="McMahon K.D."/>
            <person name="Konstantinidis K.T."/>
            <person name="Eloe-Fadrosh E.A."/>
            <person name="Kyrpides N.C."/>
            <person name="Woyke T."/>
        </authorList>
    </citation>
    <scope>NUCLEOTIDE SEQUENCE</scope>
    <source>
        <strain evidence="4">GVMAG-S-ERX556049-19</strain>
    </source>
</reference>
<dbReference type="GO" id="GO:0003677">
    <property type="term" value="F:DNA binding"/>
    <property type="evidence" value="ECO:0007669"/>
    <property type="project" value="InterPro"/>
</dbReference>
<dbReference type="GO" id="GO:0006360">
    <property type="term" value="P:transcription by RNA polymerase I"/>
    <property type="evidence" value="ECO:0007669"/>
    <property type="project" value="TreeGrafter"/>
</dbReference>
<dbReference type="GO" id="GO:0003899">
    <property type="term" value="F:DNA-directed RNA polymerase activity"/>
    <property type="evidence" value="ECO:0007669"/>
    <property type="project" value="InterPro"/>
</dbReference>
<dbReference type="GO" id="GO:0006366">
    <property type="term" value="P:transcription by RNA polymerase II"/>
    <property type="evidence" value="ECO:0007669"/>
    <property type="project" value="TreeGrafter"/>
</dbReference>
<evidence type="ECO:0008006" key="5">
    <source>
        <dbReference type="Google" id="ProtNLM"/>
    </source>
</evidence>
<name>A0A6C0FBF9_9ZZZZ</name>
<evidence type="ECO:0000313" key="4">
    <source>
        <dbReference type="EMBL" id="QHT38191.1"/>
    </source>
</evidence>
<protein>
    <recommendedName>
        <fullName evidence="5">DNA-directed RNA polymerase</fullName>
    </recommendedName>
</protein>
<dbReference type="PANTHER" id="PTHR47227">
    <property type="entry name" value="DNA-DIRECTED RNA POLYMERASE SUBUNIT K"/>
    <property type="match status" value="1"/>
</dbReference>
<dbReference type="GO" id="GO:0005665">
    <property type="term" value="C:RNA polymerase II, core complex"/>
    <property type="evidence" value="ECO:0007669"/>
    <property type="project" value="TreeGrafter"/>
</dbReference>
<dbReference type="InterPro" id="IPR020708">
    <property type="entry name" value="DNA-dir_RNA_polK_14-18kDa_CS"/>
</dbReference>
<dbReference type="GO" id="GO:0042797">
    <property type="term" value="P:tRNA transcription by RNA polymerase III"/>
    <property type="evidence" value="ECO:0007669"/>
    <property type="project" value="TreeGrafter"/>
</dbReference>